<protein>
    <submittedName>
        <fullName evidence="2">Uncharacterized protein</fullName>
    </submittedName>
</protein>
<feature type="region of interest" description="Disordered" evidence="1">
    <location>
        <begin position="617"/>
        <end position="651"/>
    </location>
</feature>
<name>A0A5C5FWA2_9BASI</name>
<evidence type="ECO:0000313" key="2">
    <source>
        <dbReference type="EMBL" id="TNY21050.1"/>
    </source>
</evidence>
<evidence type="ECO:0000256" key="1">
    <source>
        <dbReference type="SAM" id="MobiDB-lite"/>
    </source>
</evidence>
<reference evidence="2 3" key="1">
    <citation type="submission" date="2019-03" db="EMBL/GenBank/DDBJ databases">
        <title>Rhodosporidium diobovatum UCD-FST 08-225 genome sequencing, assembly, and annotation.</title>
        <authorList>
            <person name="Fakankun I.U."/>
            <person name="Fristensky B."/>
            <person name="Levin D.B."/>
        </authorList>
    </citation>
    <scope>NUCLEOTIDE SEQUENCE [LARGE SCALE GENOMIC DNA]</scope>
    <source>
        <strain evidence="2 3">UCD-FST 08-225</strain>
    </source>
</reference>
<feature type="compositionally biased region" description="Acidic residues" evidence="1">
    <location>
        <begin position="627"/>
        <end position="651"/>
    </location>
</feature>
<proteinExistence type="predicted"/>
<sequence>MPLHRRLLSPARILKLSYSLAHRLLRPHRRRRRPAELAVLEKVKTQPLLAAWLPLAARQPEFFALHAKNQLDRKAVSGIGARNVPGQPVNPLYIPQDPGSVGMDVRGLVVHAAAYSALAPTLTDPLERAAATRLAKKTARRALGNFYIRTQSDYMNYYELSHLVRIAYDDNDDPFMILKVLSYLENFFPSGPSGNNPPLVRLFKILEHRLGHKPSTLRECFGVLDFSHLLSIPNAPRNYTQARFSLYTKEKLPSAPISEMILSLSRAEFDELFSELDSVAVYFLKTPSRRFIAYDVEAKSCAEWCKDGIAAVYYLSVAAMRGGADNKVILVTGSGPRHAGRRFLKITFSVDDTLEEEVDGDVKLFADALIESSSRGKWPFLSYSLNYLDERQGLSGLVEAGYVKEEDLPGDERQHMFQGLGSVVKVLVKDKKGQFIMTFINLGHFFRRLQRHHLSAPNMSLSTIFAAWLSVPAGAPPRPDPRLRVLPAPNKLGGDLLGVSTSLDVFLEMKASKCLRDVYEWDYIIRSLREIVKVCFSDDDPAHPPAKKRRVEGGDGRDGVAGEEGGGVGCEDEVSGTGPAAAGDEHGDGDVHLVVSAAEEARFSAIIARVDAMIDEKKKKSKKRAVEDDEVDELEEDDELDDDDEDDGYWF</sequence>
<feature type="region of interest" description="Disordered" evidence="1">
    <location>
        <begin position="541"/>
        <end position="588"/>
    </location>
</feature>
<evidence type="ECO:0000313" key="3">
    <source>
        <dbReference type="Proteomes" id="UP000311382"/>
    </source>
</evidence>
<organism evidence="2 3">
    <name type="scientific">Rhodotorula diobovata</name>
    <dbReference type="NCBI Taxonomy" id="5288"/>
    <lineage>
        <taxon>Eukaryota</taxon>
        <taxon>Fungi</taxon>
        <taxon>Dikarya</taxon>
        <taxon>Basidiomycota</taxon>
        <taxon>Pucciniomycotina</taxon>
        <taxon>Microbotryomycetes</taxon>
        <taxon>Sporidiobolales</taxon>
        <taxon>Sporidiobolaceae</taxon>
        <taxon>Rhodotorula</taxon>
    </lineage>
</organism>
<dbReference type="Proteomes" id="UP000311382">
    <property type="component" value="Unassembled WGS sequence"/>
</dbReference>
<feature type="compositionally biased region" description="Basic and acidic residues" evidence="1">
    <location>
        <begin position="551"/>
        <end position="560"/>
    </location>
</feature>
<accession>A0A5C5FWA2</accession>
<keyword evidence="3" id="KW-1185">Reference proteome</keyword>
<dbReference type="AlphaFoldDB" id="A0A5C5FWA2"/>
<comment type="caution">
    <text evidence="2">The sequence shown here is derived from an EMBL/GenBank/DDBJ whole genome shotgun (WGS) entry which is preliminary data.</text>
</comment>
<dbReference type="EMBL" id="SOZI01000052">
    <property type="protein sequence ID" value="TNY21050.1"/>
    <property type="molecule type" value="Genomic_DNA"/>
</dbReference>
<gene>
    <name evidence="2" type="ORF">DMC30DRAFT_416439</name>
</gene>